<reference evidence="1" key="1">
    <citation type="submission" date="2014-11" db="EMBL/GenBank/DDBJ databases">
        <authorList>
            <person name="Amaro Gonzalez C."/>
        </authorList>
    </citation>
    <scope>NUCLEOTIDE SEQUENCE</scope>
</reference>
<dbReference type="EMBL" id="GBXM01086106">
    <property type="protein sequence ID" value="JAH22471.1"/>
    <property type="molecule type" value="Transcribed_RNA"/>
</dbReference>
<accession>A0A0E9QZV9</accession>
<name>A0A0E9QZV9_ANGAN</name>
<proteinExistence type="predicted"/>
<protein>
    <submittedName>
        <fullName evidence="1">Uncharacterized protein</fullName>
    </submittedName>
</protein>
<dbReference type="AlphaFoldDB" id="A0A0E9QZV9"/>
<sequence>MAYEPLVESQVYKVTLCQI</sequence>
<evidence type="ECO:0000313" key="1">
    <source>
        <dbReference type="EMBL" id="JAH22471.1"/>
    </source>
</evidence>
<reference evidence="1" key="2">
    <citation type="journal article" date="2015" name="Fish Shellfish Immunol.">
        <title>Early steps in the European eel (Anguilla anguilla)-Vibrio vulnificus interaction in the gills: Role of the RtxA13 toxin.</title>
        <authorList>
            <person name="Callol A."/>
            <person name="Pajuelo D."/>
            <person name="Ebbesson L."/>
            <person name="Teles M."/>
            <person name="MacKenzie S."/>
            <person name="Amaro C."/>
        </authorList>
    </citation>
    <scope>NUCLEOTIDE SEQUENCE</scope>
</reference>
<organism evidence="1">
    <name type="scientific">Anguilla anguilla</name>
    <name type="common">European freshwater eel</name>
    <name type="synonym">Muraena anguilla</name>
    <dbReference type="NCBI Taxonomy" id="7936"/>
    <lineage>
        <taxon>Eukaryota</taxon>
        <taxon>Metazoa</taxon>
        <taxon>Chordata</taxon>
        <taxon>Craniata</taxon>
        <taxon>Vertebrata</taxon>
        <taxon>Euteleostomi</taxon>
        <taxon>Actinopterygii</taxon>
        <taxon>Neopterygii</taxon>
        <taxon>Teleostei</taxon>
        <taxon>Anguilliformes</taxon>
        <taxon>Anguillidae</taxon>
        <taxon>Anguilla</taxon>
    </lineage>
</organism>